<evidence type="ECO:0000256" key="1">
    <source>
        <dbReference type="SAM" id="Phobius"/>
    </source>
</evidence>
<feature type="transmembrane region" description="Helical" evidence="1">
    <location>
        <begin position="126"/>
        <end position="148"/>
    </location>
</feature>
<feature type="transmembrane region" description="Helical" evidence="1">
    <location>
        <begin position="169"/>
        <end position="189"/>
    </location>
</feature>
<evidence type="ECO:0000313" key="2">
    <source>
        <dbReference type="EMBL" id="KRL85661.1"/>
    </source>
</evidence>
<feature type="transmembrane region" description="Helical" evidence="1">
    <location>
        <begin position="47"/>
        <end position="65"/>
    </location>
</feature>
<organism evidence="2 3">
    <name type="scientific">Lacticaseibacillus pantheris DSM 15945 = JCM 12539 = NBRC 106106</name>
    <dbReference type="NCBI Taxonomy" id="1423783"/>
    <lineage>
        <taxon>Bacteria</taxon>
        <taxon>Bacillati</taxon>
        <taxon>Bacillota</taxon>
        <taxon>Bacilli</taxon>
        <taxon>Lactobacillales</taxon>
        <taxon>Lactobacillaceae</taxon>
        <taxon>Lacticaseibacillus</taxon>
    </lineage>
</organism>
<keyword evidence="1" id="KW-1133">Transmembrane helix</keyword>
<feature type="transmembrane region" description="Helical" evidence="1">
    <location>
        <begin position="86"/>
        <end position="114"/>
    </location>
</feature>
<dbReference type="STRING" id="1423783.FC50_GL001521"/>
<keyword evidence="1" id="KW-0812">Transmembrane</keyword>
<gene>
    <name evidence="2" type="ORF">FC50_GL001521</name>
</gene>
<feature type="transmembrane region" description="Helical" evidence="1">
    <location>
        <begin position="12"/>
        <end position="35"/>
    </location>
</feature>
<keyword evidence="3" id="KW-1185">Reference proteome</keyword>
<feature type="transmembrane region" description="Helical" evidence="1">
    <location>
        <begin position="216"/>
        <end position="239"/>
    </location>
</feature>
<accession>A0A0R1TX00</accession>
<dbReference type="AlphaFoldDB" id="A0A0R1TX00"/>
<reference evidence="2 3" key="1">
    <citation type="journal article" date="2015" name="Genome Announc.">
        <title>Expanding the biotechnology potential of lactobacilli through comparative genomics of 213 strains and associated genera.</title>
        <authorList>
            <person name="Sun Z."/>
            <person name="Harris H.M."/>
            <person name="McCann A."/>
            <person name="Guo C."/>
            <person name="Argimon S."/>
            <person name="Zhang W."/>
            <person name="Yang X."/>
            <person name="Jeffery I.B."/>
            <person name="Cooney J.C."/>
            <person name="Kagawa T.F."/>
            <person name="Liu W."/>
            <person name="Song Y."/>
            <person name="Salvetti E."/>
            <person name="Wrobel A."/>
            <person name="Rasinkangas P."/>
            <person name="Parkhill J."/>
            <person name="Rea M.C."/>
            <person name="O'Sullivan O."/>
            <person name="Ritari J."/>
            <person name="Douillard F.P."/>
            <person name="Paul Ross R."/>
            <person name="Yang R."/>
            <person name="Briner A.E."/>
            <person name="Felis G.E."/>
            <person name="de Vos W.M."/>
            <person name="Barrangou R."/>
            <person name="Klaenhammer T.R."/>
            <person name="Caufield P.W."/>
            <person name="Cui Y."/>
            <person name="Zhang H."/>
            <person name="O'Toole P.W."/>
        </authorList>
    </citation>
    <scope>NUCLEOTIDE SEQUENCE [LARGE SCALE GENOMIC DNA]</scope>
    <source>
        <strain evidence="2 3">DSM 15945</strain>
    </source>
</reference>
<protein>
    <submittedName>
        <fullName evidence="2">Uncharacterized protein</fullName>
    </submittedName>
</protein>
<evidence type="ECO:0000313" key="3">
    <source>
        <dbReference type="Proteomes" id="UP000051922"/>
    </source>
</evidence>
<dbReference type="Proteomes" id="UP000051922">
    <property type="component" value="Unassembled WGS sequence"/>
</dbReference>
<sequence length="248" mass="27565">MHVLRQLLRQRWRLANWVVLVYLAAVVITCVWITIVDGFIKEAVLGVTMGYGFFAGCALFILLAIDQEHVWVGSRYRLAPVADTKLYILNVLTSFLGFLYGAIIGTAVMGISAIPYLNRVFSLPHTVMFVVSGGFLLMSVCLYSWIFISMVHLVGATISAFLPPMRQKIVTFVFYVLVIILVIVVLNGFENGIEEILPNYTLSFSHVNAIKDAVPAFFAGGAILLLQASLYSVVNVLMLHNWVETKQA</sequence>
<dbReference type="EMBL" id="AZFJ01000051">
    <property type="protein sequence ID" value="KRL85661.1"/>
    <property type="molecule type" value="Genomic_DNA"/>
</dbReference>
<proteinExistence type="predicted"/>
<dbReference type="PATRIC" id="fig|1423783.4.peg.1564"/>
<comment type="caution">
    <text evidence="2">The sequence shown here is derived from an EMBL/GenBank/DDBJ whole genome shotgun (WGS) entry which is preliminary data.</text>
</comment>
<keyword evidence="1" id="KW-0472">Membrane</keyword>
<name>A0A0R1TX00_9LACO</name>